<keyword evidence="3" id="KW-1185">Reference proteome</keyword>
<gene>
    <name evidence="2" type="ORF">CHS0354_025838</name>
</gene>
<protein>
    <recommendedName>
        <fullName evidence="4">Transposase</fullName>
    </recommendedName>
</protein>
<feature type="region of interest" description="Disordered" evidence="1">
    <location>
        <begin position="20"/>
        <end position="39"/>
    </location>
</feature>
<evidence type="ECO:0000313" key="2">
    <source>
        <dbReference type="EMBL" id="KAK3588862.1"/>
    </source>
</evidence>
<reference evidence="2" key="2">
    <citation type="journal article" date="2021" name="Genome Biol. Evol.">
        <title>Developing a high-quality reference genome for a parasitic bivalve with doubly uniparental inheritance (Bivalvia: Unionida).</title>
        <authorList>
            <person name="Smith C.H."/>
        </authorList>
    </citation>
    <scope>NUCLEOTIDE SEQUENCE</scope>
    <source>
        <strain evidence="2">CHS0354</strain>
        <tissue evidence="2">Mantle</tissue>
    </source>
</reference>
<comment type="caution">
    <text evidence="2">The sequence shown here is derived from an EMBL/GenBank/DDBJ whole genome shotgun (WGS) entry which is preliminary data.</text>
</comment>
<organism evidence="2 3">
    <name type="scientific">Potamilus streckersoni</name>
    <dbReference type="NCBI Taxonomy" id="2493646"/>
    <lineage>
        <taxon>Eukaryota</taxon>
        <taxon>Metazoa</taxon>
        <taxon>Spiralia</taxon>
        <taxon>Lophotrochozoa</taxon>
        <taxon>Mollusca</taxon>
        <taxon>Bivalvia</taxon>
        <taxon>Autobranchia</taxon>
        <taxon>Heteroconchia</taxon>
        <taxon>Palaeoheterodonta</taxon>
        <taxon>Unionida</taxon>
        <taxon>Unionoidea</taxon>
        <taxon>Unionidae</taxon>
        <taxon>Ambleminae</taxon>
        <taxon>Lampsilini</taxon>
        <taxon>Potamilus</taxon>
    </lineage>
</organism>
<name>A0AAE0SBA3_9BIVA</name>
<feature type="region of interest" description="Disordered" evidence="1">
    <location>
        <begin position="203"/>
        <end position="257"/>
    </location>
</feature>
<reference evidence="2" key="3">
    <citation type="submission" date="2023-05" db="EMBL/GenBank/DDBJ databases">
        <authorList>
            <person name="Smith C.H."/>
        </authorList>
    </citation>
    <scope>NUCLEOTIDE SEQUENCE</scope>
    <source>
        <strain evidence="2">CHS0354</strain>
        <tissue evidence="2">Mantle</tissue>
    </source>
</reference>
<evidence type="ECO:0000256" key="1">
    <source>
        <dbReference type="SAM" id="MobiDB-lite"/>
    </source>
</evidence>
<dbReference type="SUPFAM" id="SSF48371">
    <property type="entry name" value="ARM repeat"/>
    <property type="match status" value="1"/>
</dbReference>
<dbReference type="Proteomes" id="UP001195483">
    <property type="component" value="Unassembled WGS sequence"/>
</dbReference>
<accession>A0AAE0SBA3</accession>
<feature type="compositionally biased region" description="Polar residues" evidence="1">
    <location>
        <begin position="29"/>
        <end position="38"/>
    </location>
</feature>
<dbReference type="InterPro" id="IPR016024">
    <property type="entry name" value="ARM-type_fold"/>
</dbReference>
<reference evidence="2" key="1">
    <citation type="journal article" date="2021" name="Genome Biol. Evol.">
        <title>A High-Quality Reference Genome for a Parasitic Bivalve with Doubly Uniparental Inheritance (Bivalvia: Unionida).</title>
        <authorList>
            <person name="Smith C.H."/>
        </authorList>
    </citation>
    <scope>NUCLEOTIDE SEQUENCE</scope>
    <source>
        <strain evidence="2">CHS0354</strain>
    </source>
</reference>
<evidence type="ECO:0000313" key="3">
    <source>
        <dbReference type="Proteomes" id="UP001195483"/>
    </source>
</evidence>
<feature type="compositionally biased region" description="Acidic residues" evidence="1">
    <location>
        <begin position="211"/>
        <end position="257"/>
    </location>
</feature>
<sequence length="257" mass="29447">MEEEVDCCLGCNMNKRKRSSSAIIDRPITTDSEATSGTAAKKKRNIKKIKKKPVPGLSEVLQNVLYWFETEKAQGAARLLRTPKRRLAKATKLSYAVIKRRLDELDPVQKVVKSLVKKEEHHHPNKKFSSAEEEWVGKIVLDLQSKFQSASIKHLKTVLKEKGVDASHSTIRKVLDKQGFRYCWKDKCWECVPILKGKRLSHKKDNVNTNAEEEEEEEEDYDDDDDDDDDDEEDDDNFLESEDGTFIDMEDGASVDS</sequence>
<dbReference type="EMBL" id="JAEAOA010001547">
    <property type="protein sequence ID" value="KAK3588862.1"/>
    <property type="molecule type" value="Genomic_DNA"/>
</dbReference>
<dbReference type="AlphaFoldDB" id="A0AAE0SBA3"/>
<proteinExistence type="predicted"/>
<evidence type="ECO:0008006" key="4">
    <source>
        <dbReference type="Google" id="ProtNLM"/>
    </source>
</evidence>